<feature type="transmembrane region" description="Helical" evidence="1">
    <location>
        <begin position="111"/>
        <end position="132"/>
    </location>
</feature>
<keyword evidence="3" id="KW-1185">Reference proteome</keyword>
<accession>A0A9P4J187</accession>
<comment type="caution">
    <text evidence="2">The sequence shown here is derived from an EMBL/GenBank/DDBJ whole genome shotgun (WGS) entry which is preliminary data.</text>
</comment>
<keyword evidence="1" id="KW-0812">Transmembrane</keyword>
<gene>
    <name evidence="2" type="ORF">K461DRAFT_306245</name>
</gene>
<evidence type="ECO:0000313" key="3">
    <source>
        <dbReference type="Proteomes" id="UP000799439"/>
    </source>
</evidence>
<dbReference type="Proteomes" id="UP000799439">
    <property type="component" value="Unassembled WGS sequence"/>
</dbReference>
<evidence type="ECO:0000313" key="2">
    <source>
        <dbReference type="EMBL" id="KAF2153608.1"/>
    </source>
</evidence>
<dbReference type="AlphaFoldDB" id="A0A9P4J187"/>
<reference evidence="2" key="1">
    <citation type="journal article" date="2020" name="Stud. Mycol.">
        <title>101 Dothideomycetes genomes: a test case for predicting lifestyles and emergence of pathogens.</title>
        <authorList>
            <person name="Haridas S."/>
            <person name="Albert R."/>
            <person name="Binder M."/>
            <person name="Bloem J."/>
            <person name="Labutti K."/>
            <person name="Salamov A."/>
            <person name="Andreopoulos B."/>
            <person name="Baker S."/>
            <person name="Barry K."/>
            <person name="Bills G."/>
            <person name="Bluhm B."/>
            <person name="Cannon C."/>
            <person name="Castanera R."/>
            <person name="Culley D."/>
            <person name="Daum C."/>
            <person name="Ezra D."/>
            <person name="Gonzalez J."/>
            <person name="Henrissat B."/>
            <person name="Kuo A."/>
            <person name="Liang C."/>
            <person name="Lipzen A."/>
            <person name="Lutzoni F."/>
            <person name="Magnuson J."/>
            <person name="Mondo S."/>
            <person name="Nolan M."/>
            <person name="Ohm R."/>
            <person name="Pangilinan J."/>
            <person name="Park H.-J."/>
            <person name="Ramirez L."/>
            <person name="Alfaro M."/>
            <person name="Sun H."/>
            <person name="Tritt A."/>
            <person name="Yoshinaga Y."/>
            <person name="Zwiers L.-H."/>
            <person name="Turgeon B."/>
            <person name="Goodwin S."/>
            <person name="Spatafora J."/>
            <person name="Crous P."/>
            <person name="Grigoriev I."/>
        </authorList>
    </citation>
    <scope>NUCLEOTIDE SEQUENCE</scope>
    <source>
        <strain evidence="2">CBS 260.36</strain>
    </source>
</reference>
<feature type="transmembrane region" description="Helical" evidence="1">
    <location>
        <begin position="53"/>
        <end position="70"/>
    </location>
</feature>
<organism evidence="2 3">
    <name type="scientific">Myriangium duriaei CBS 260.36</name>
    <dbReference type="NCBI Taxonomy" id="1168546"/>
    <lineage>
        <taxon>Eukaryota</taxon>
        <taxon>Fungi</taxon>
        <taxon>Dikarya</taxon>
        <taxon>Ascomycota</taxon>
        <taxon>Pezizomycotina</taxon>
        <taxon>Dothideomycetes</taxon>
        <taxon>Dothideomycetidae</taxon>
        <taxon>Myriangiales</taxon>
        <taxon>Myriangiaceae</taxon>
        <taxon>Myriangium</taxon>
    </lineage>
</organism>
<dbReference type="EMBL" id="ML996085">
    <property type="protein sequence ID" value="KAF2153608.1"/>
    <property type="molecule type" value="Genomic_DNA"/>
</dbReference>
<proteinExistence type="predicted"/>
<keyword evidence="1" id="KW-1133">Transmembrane helix</keyword>
<name>A0A9P4J187_9PEZI</name>
<feature type="transmembrane region" description="Helical" evidence="1">
    <location>
        <begin position="152"/>
        <end position="174"/>
    </location>
</feature>
<evidence type="ECO:0000256" key="1">
    <source>
        <dbReference type="SAM" id="Phobius"/>
    </source>
</evidence>
<dbReference type="OrthoDB" id="10516357at2759"/>
<protein>
    <submittedName>
        <fullName evidence="2">Uncharacterized protein</fullName>
    </submittedName>
</protein>
<keyword evidence="1" id="KW-0472">Membrane</keyword>
<sequence length="283" mass="31646">MSIPAIRLDYRDAWTLRIFIILYGGWCAVYLVDGFINEARRSQHRVLTALKESILFLALGADSLYALLVHTSLRSWIYMLSIGHALYCVIESAISYERMPLKILNRHRVKVLWVIMRGGILVALLRSVLNIINIACQFGKEGLSPQLRKLDVAVMIFNIIGSATFCVAEIYVWFLTKKVARLTTTATTINAMTLLANANLLEGLAGCIEIVDQYLQLQTLEVLILTTGMTALCYYGSLLGTNTMQVTNNTIASGTCQITLLSQEAHNIDVEFQKLWSPPNLRA</sequence>
<feature type="transmembrane region" description="Helical" evidence="1">
    <location>
        <begin position="14"/>
        <end position="32"/>
    </location>
</feature>